<feature type="domain" description="Beta/gamma crystallin 'Greek key'" evidence="3">
    <location>
        <begin position="56"/>
        <end position="100"/>
    </location>
</feature>
<dbReference type="EMBL" id="JAOWRF010000154">
    <property type="protein sequence ID" value="MCV3213914.1"/>
    <property type="molecule type" value="Genomic_DNA"/>
</dbReference>
<evidence type="ECO:0000313" key="5">
    <source>
        <dbReference type="Proteomes" id="UP001526143"/>
    </source>
</evidence>
<evidence type="ECO:0000259" key="3">
    <source>
        <dbReference type="PROSITE" id="PS50915"/>
    </source>
</evidence>
<evidence type="ECO:0000256" key="1">
    <source>
        <dbReference type="ARBA" id="ARBA00009646"/>
    </source>
</evidence>
<dbReference type="SUPFAM" id="SSF49695">
    <property type="entry name" value="gamma-Crystallin-like"/>
    <property type="match status" value="1"/>
</dbReference>
<feature type="domain" description="Beta/gamma crystallin 'Greek key'" evidence="3">
    <location>
        <begin position="16"/>
        <end position="55"/>
    </location>
</feature>
<evidence type="ECO:0000313" key="4">
    <source>
        <dbReference type="EMBL" id="MCV3213914.1"/>
    </source>
</evidence>
<organism evidence="4 5">
    <name type="scientific">Plectonema radiosum NIES-515</name>
    <dbReference type="NCBI Taxonomy" id="2986073"/>
    <lineage>
        <taxon>Bacteria</taxon>
        <taxon>Bacillati</taxon>
        <taxon>Cyanobacteriota</taxon>
        <taxon>Cyanophyceae</taxon>
        <taxon>Oscillatoriophycideae</taxon>
        <taxon>Oscillatoriales</taxon>
        <taxon>Microcoleaceae</taxon>
        <taxon>Plectonema</taxon>
    </lineage>
</organism>
<reference evidence="4 5" key="1">
    <citation type="submission" date="2022-10" db="EMBL/GenBank/DDBJ databases">
        <title>Identification of biosynthetic pathway for the production of the potent trypsin inhibitor radiosumin.</title>
        <authorList>
            <person name="Fewer D.P."/>
            <person name="Delbaje E."/>
            <person name="Ouyang X."/>
            <person name="Agostino P.D."/>
            <person name="Wahlsten M."/>
            <person name="Jokela J."/>
            <person name="Permi P."/>
            <person name="Haapaniemi E."/>
            <person name="Koistinen H."/>
        </authorList>
    </citation>
    <scope>NUCLEOTIDE SEQUENCE [LARGE SCALE GENOMIC DNA]</scope>
    <source>
        <strain evidence="4 5">NIES-515</strain>
    </source>
</reference>
<dbReference type="Pfam" id="PF00030">
    <property type="entry name" value="Crystall"/>
    <property type="match status" value="1"/>
</dbReference>
<protein>
    <submittedName>
        <fullName evidence="4">Beta/gamma crystallin family protein</fullName>
    </submittedName>
</protein>
<accession>A0ABT3AXS0</accession>
<dbReference type="InterPro" id="IPR011024">
    <property type="entry name" value="G_crystallin-like"/>
</dbReference>
<dbReference type="SMART" id="SM00247">
    <property type="entry name" value="XTALbg"/>
    <property type="match status" value="1"/>
</dbReference>
<dbReference type="Gene3D" id="2.60.20.10">
    <property type="entry name" value="Crystallins"/>
    <property type="match status" value="1"/>
</dbReference>
<gene>
    <name evidence="4" type="ORF">OGM63_10375</name>
</gene>
<proteinExistence type="inferred from homology"/>
<dbReference type="InterPro" id="IPR001064">
    <property type="entry name" value="Beta/gamma_crystallin"/>
</dbReference>
<keyword evidence="5" id="KW-1185">Reference proteome</keyword>
<dbReference type="Proteomes" id="UP001526143">
    <property type="component" value="Unassembled WGS sequence"/>
</dbReference>
<evidence type="ECO:0000256" key="2">
    <source>
        <dbReference type="ARBA" id="ARBA00022737"/>
    </source>
</evidence>
<dbReference type="RefSeq" id="WP_263745440.1">
    <property type="nucleotide sequence ID" value="NZ_JAOWRF010000154.1"/>
</dbReference>
<comment type="caution">
    <text evidence="4">The sequence shown here is derived from an EMBL/GenBank/DDBJ whole genome shotgun (WGS) entry which is preliminary data.</text>
</comment>
<keyword evidence="2" id="KW-0677">Repeat</keyword>
<dbReference type="PROSITE" id="PS50915">
    <property type="entry name" value="CRYSTALLIN_BETA_GAMMA"/>
    <property type="match status" value="2"/>
</dbReference>
<sequence length="100" mass="10851">MLFLTTKTSSGEKQMAEMIVFSDSNFRGESGSFTQDLPNIGNFWNDKITSARVVSGTWQVFGDTNFQGRNITLPPGDYPNLAISPGGIDNDSISSVRIVG</sequence>
<comment type="similarity">
    <text evidence="1">Belongs to the beta/gamma-crystallin family.</text>
</comment>
<name>A0ABT3AXS0_9CYAN</name>